<sequence>MPANRTKTGRFQKGQSGNPRGRPKTTQGQKDALQQIRDLAPRAAEEMQRILDDPDSPQALKLRVAEMVFDRAFGKPRQEVEMQSTVLSAEAKADLDRLLEETKGEIR</sequence>
<evidence type="ECO:0000259" key="2">
    <source>
        <dbReference type="Pfam" id="PF18932"/>
    </source>
</evidence>
<feature type="region of interest" description="Disordered" evidence="1">
    <location>
        <begin position="1"/>
        <end position="32"/>
    </location>
</feature>
<dbReference type="InterPro" id="IPR043736">
    <property type="entry name" value="DUF5681"/>
</dbReference>
<evidence type="ECO:0000313" key="3">
    <source>
        <dbReference type="EMBL" id="DAD80659.1"/>
    </source>
</evidence>
<protein>
    <recommendedName>
        <fullName evidence="2">DUF5681 domain-containing protein</fullName>
    </recommendedName>
</protein>
<organism evidence="3">
    <name type="scientific">Siphoviridae sp. ctS1E53</name>
    <dbReference type="NCBI Taxonomy" id="2826340"/>
    <lineage>
        <taxon>Viruses</taxon>
        <taxon>Duplodnaviria</taxon>
        <taxon>Heunggongvirae</taxon>
        <taxon>Uroviricota</taxon>
        <taxon>Caudoviricetes</taxon>
    </lineage>
</organism>
<feature type="domain" description="DUF5681" evidence="2">
    <location>
        <begin position="7"/>
        <end position="36"/>
    </location>
</feature>
<proteinExistence type="predicted"/>
<name>A0A8S5MFF0_9CAUD</name>
<feature type="compositionally biased region" description="Polar residues" evidence="1">
    <location>
        <begin position="13"/>
        <end position="29"/>
    </location>
</feature>
<accession>A0A8S5MFF0</accession>
<reference evidence="3" key="1">
    <citation type="journal article" date="2021" name="Proc. Natl. Acad. Sci. U.S.A.">
        <title>A Catalog of Tens of Thousands of Viruses from Human Metagenomes Reveals Hidden Associations with Chronic Diseases.</title>
        <authorList>
            <person name="Tisza M.J."/>
            <person name="Buck C.B."/>
        </authorList>
    </citation>
    <scope>NUCLEOTIDE SEQUENCE</scope>
    <source>
        <strain evidence="3">CtS1E53</strain>
    </source>
</reference>
<dbReference type="Pfam" id="PF18932">
    <property type="entry name" value="DUF5681"/>
    <property type="match status" value="1"/>
</dbReference>
<dbReference type="EMBL" id="BK014885">
    <property type="protein sequence ID" value="DAD80659.1"/>
    <property type="molecule type" value="Genomic_DNA"/>
</dbReference>
<evidence type="ECO:0000256" key="1">
    <source>
        <dbReference type="SAM" id="MobiDB-lite"/>
    </source>
</evidence>